<organism evidence="6">
    <name type="scientific">Norovirus Hu/GI/58417/Beijing/06/2009/CHN</name>
    <dbReference type="NCBI Taxonomy" id="1345304"/>
    <lineage>
        <taxon>Viruses</taxon>
        <taxon>Riboviria</taxon>
        <taxon>Orthornavirae</taxon>
        <taxon>Pisuviricota</taxon>
        <taxon>Pisoniviricetes</taxon>
        <taxon>Picornavirales</taxon>
        <taxon>Caliciviridae</taxon>
        <taxon>Norovirus</taxon>
        <taxon>Norovirus norwalkense</taxon>
        <taxon>Norwalk virus</taxon>
    </lineage>
</organism>
<evidence type="ECO:0000256" key="3">
    <source>
        <dbReference type="ARBA" id="ARBA00022844"/>
    </source>
</evidence>
<sequence>DGATVAGQLVPKINTADPIPSDPVAGSSTPLATAGHMNLIDPCIINNFVPAPQGEFVISPCDTPGFVLFHLGEFTLSPPFLPRLSL</sequence>
<feature type="domain" description="Calicivirus coat protein" evidence="5">
    <location>
        <begin position="1"/>
        <end position="85"/>
    </location>
</feature>
<name>R9W7S8_NORV</name>
<feature type="non-terminal residue" evidence="6">
    <location>
        <position position="86"/>
    </location>
</feature>
<evidence type="ECO:0000256" key="4">
    <source>
        <dbReference type="ARBA" id="ARBA00023200"/>
    </source>
</evidence>
<dbReference type="SUPFAM" id="SSF88633">
    <property type="entry name" value="Positive stranded ssRNA viruses"/>
    <property type="match status" value="1"/>
</dbReference>
<evidence type="ECO:0000313" key="6">
    <source>
        <dbReference type="EMBL" id="AGN95607.1"/>
    </source>
</evidence>
<protein>
    <submittedName>
        <fullName evidence="6">Capsid protein</fullName>
    </submittedName>
</protein>
<feature type="non-terminal residue" evidence="6">
    <location>
        <position position="1"/>
    </location>
</feature>
<evidence type="ECO:0000256" key="2">
    <source>
        <dbReference type="ARBA" id="ARBA00004328"/>
    </source>
</evidence>
<accession>R9W7S8</accession>
<keyword evidence="4" id="KW-1035">Host cytoplasm</keyword>
<keyword evidence="3" id="KW-0946">Virion</keyword>
<dbReference type="Pfam" id="PF00915">
    <property type="entry name" value="Calici_coat"/>
    <property type="match status" value="1"/>
</dbReference>
<dbReference type="GO" id="GO:0030430">
    <property type="term" value="C:host cell cytoplasm"/>
    <property type="evidence" value="ECO:0007669"/>
    <property type="project" value="UniProtKB-SubCell"/>
</dbReference>
<dbReference type="InterPro" id="IPR029053">
    <property type="entry name" value="Viral_coat"/>
</dbReference>
<evidence type="ECO:0000256" key="1">
    <source>
        <dbReference type="ARBA" id="ARBA00004192"/>
    </source>
</evidence>
<evidence type="ECO:0000259" key="5">
    <source>
        <dbReference type="Pfam" id="PF00915"/>
    </source>
</evidence>
<proteinExistence type="predicted"/>
<reference evidence="6" key="1">
    <citation type="submission" date="2013-03" db="EMBL/GenBank/DDBJ databases">
        <title>Clinical characteristics and genetic diversity of noroviruses in adults with acute gastroenteritis in Beijing of China of 2008-2009.</title>
        <authorList>
            <person name="Tian G."/>
            <person name="Jin M."/>
            <person name="Duan Z."/>
            <person name="Wang J."/>
        </authorList>
    </citation>
    <scope>NUCLEOTIDE SEQUENCE</scope>
    <source>
        <strain evidence="6">Hu/GI/58417/Beijing/06/2009/CHN</strain>
    </source>
</reference>
<comment type="subcellular location">
    <subcellularLocation>
        <location evidence="1">Host cytoplasm</location>
    </subcellularLocation>
    <subcellularLocation>
        <location evidence="2">Virion</location>
    </subcellularLocation>
</comment>
<dbReference type="EMBL" id="KC752589">
    <property type="protein sequence ID" value="AGN95607.1"/>
    <property type="molecule type" value="Genomic_RNA"/>
</dbReference>
<dbReference type="GO" id="GO:0044423">
    <property type="term" value="C:virion component"/>
    <property type="evidence" value="ECO:0007669"/>
    <property type="project" value="UniProtKB-KW"/>
</dbReference>
<dbReference type="Gene3D" id="2.60.120.20">
    <property type="match status" value="1"/>
</dbReference>
<dbReference type="InterPro" id="IPR004005">
    <property type="entry name" value="Calicivirus_coat"/>
</dbReference>